<feature type="non-terminal residue" evidence="4">
    <location>
        <position position="66"/>
    </location>
</feature>
<reference evidence="4 5" key="1">
    <citation type="submission" date="2019-09" db="EMBL/GenBank/DDBJ databases">
        <title>Bird 10,000 Genomes (B10K) Project - Family phase.</title>
        <authorList>
            <person name="Zhang G."/>
        </authorList>
    </citation>
    <scope>NUCLEOTIDE SEQUENCE [LARGE SCALE GENOMIC DNA]</scope>
    <source>
        <strain evidence="4">B10K-DU-001-06</strain>
        <tissue evidence="4">Muscle</tissue>
    </source>
</reference>
<name>A0A7K8YWE2_9PASS</name>
<comment type="caution">
    <text evidence="4">The sequence shown here is derived from an EMBL/GenBank/DDBJ whole genome shotgun (WGS) entry which is preliminary data.</text>
</comment>
<protein>
    <submittedName>
        <fullName evidence="4">ELL2 factor</fullName>
    </submittedName>
</protein>
<gene>
    <name evidence="4" type="primary">Ell2_3</name>
    <name evidence="4" type="ORF">SAKLUC_R15788</name>
</gene>
<dbReference type="InterPro" id="IPR010844">
    <property type="entry name" value="Occludin_ELL"/>
</dbReference>
<proteinExistence type="inferred from homology"/>
<feature type="non-terminal residue" evidence="4">
    <location>
        <position position="1"/>
    </location>
</feature>
<sequence>RTYVAIVSYQQRQSYEEDFKAEYGEYQNLLARIESINTTFRRLEEQHKLVTPGSTAHQVKKENTVK</sequence>
<accession>A0A7K8YWE2</accession>
<dbReference type="AlphaFoldDB" id="A0A7K8YWE2"/>
<evidence type="ECO:0000256" key="2">
    <source>
        <dbReference type="PROSITE-ProRule" id="PRU01324"/>
    </source>
</evidence>
<evidence type="ECO:0000259" key="3">
    <source>
        <dbReference type="PROSITE" id="PS51980"/>
    </source>
</evidence>
<dbReference type="GO" id="GO:0000987">
    <property type="term" value="F:cis-regulatory region sequence-specific DNA binding"/>
    <property type="evidence" value="ECO:0007669"/>
    <property type="project" value="TreeGrafter"/>
</dbReference>
<dbReference type="InterPro" id="IPR031176">
    <property type="entry name" value="ELL/occludin"/>
</dbReference>
<evidence type="ECO:0000313" key="5">
    <source>
        <dbReference type="Proteomes" id="UP000558958"/>
    </source>
</evidence>
<dbReference type="SUPFAM" id="SSF144292">
    <property type="entry name" value="occludin/ELL-like"/>
    <property type="match status" value="1"/>
</dbReference>
<dbReference type="PROSITE" id="PS51980">
    <property type="entry name" value="OCEL"/>
    <property type="match status" value="1"/>
</dbReference>
<evidence type="ECO:0000313" key="4">
    <source>
        <dbReference type="EMBL" id="NXG07902.1"/>
    </source>
</evidence>
<dbReference type="GO" id="GO:0042795">
    <property type="term" value="P:snRNA transcription by RNA polymerase II"/>
    <property type="evidence" value="ECO:0007669"/>
    <property type="project" value="TreeGrafter"/>
</dbReference>
<dbReference type="PANTHER" id="PTHR23288">
    <property type="entry name" value="OCCLUDIN AND RNA POLYMERASE II ELONGATION FACTOR ELL"/>
    <property type="match status" value="1"/>
</dbReference>
<feature type="domain" description="OCEL" evidence="3">
    <location>
        <begin position="1"/>
        <end position="66"/>
    </location>
</feature>
<evidence type="ECO:0000256" key="1">
    <source>
        <dbReference type="ARBA" id="ARBA00009171"/>
    </source>
</evidence>
<dbReference type="EMBL" id="VWZD01008893">
    <property type="protein sequence ID" value="NXG07902.1"/>
    <property type="molecule type" value="Genomic_DNA"/>
</dbReference>
<dbReference type="PANTHER" id="PTHR23288:SF8">
    <property type="entry name" value="RNA POLYMERASE II ELONGATION FACTOR ELL2"/>
    <property type="match status" value="1"/>
</dbReference>
<dbReference type="GO" id="GO:0032968">
    <property type="term" value="P:positive regulation of transcription elongation by RNA polymerase II"/>
    <property type="evidence" value="ECO:0007669"/>
    <property type="project" value="TreeGrafter"/>
</dbReference>
<organism evidence="4 5">
    <name type="scientific">Sakesphorus luctuosus</name>
    <dbReference type="NCBI Taxonomy" id="419690"/>
    <lineage>
        <taxon>Eukaryota</taxon>
        <taxon>Metazoa</taxon>
        <taxon>Chordata</taxon>
        <taxon>Craniata</taxon>
        <taxon>Vertebrata</taxon>
        <taxon>Euteleostomi</taxon>
        <taxon>Archelosauria</taxon>
        <taxon>Archosauria</taxon>
        <taxon>Dinosauria</taxon>
        <taxon>Saurischia</taxon>
        <taxon>Theropoda</taxon>
        <taxon>Coelurosauria</taxon>
        <taxon>Aves</taxon>
        <taxon>Neognathae</taxon>
        <taxon>Neoaves</taxon>
        <taxon>Telluraves</taxon>
        <taxon>Australaves</taxon>
        <taxon>Passeriformes</taxon>
        <taxon>Thamnophilidae</taxon>
        <taxon>Sakesphorus</taxon>
    </lineage>
</organism>
<dbReference type="Gene3D" id="6.10.140.340">
    <property type="match status" value="1"/>
</dbReference>
<dbReference type="GO" id="GO:0008023">
    <property type="term" value="C:transcription elongation factor complex"/>
    <property type="evidence" value="ECO:0007669"/>
    <property type="project" value="TreeGrafter"/>
</dbReference>
<keyword evidence="5" id="KW-1185">Reference proteome</keyword>
<dbReference type="Proteomes" id="UP000558958">
    <property type="component" value="Unassembled WGS sequence"/>
</dbReference>
<comment type="similarity">
    <text evidence="1 2">Belongs to the ELL/occludin family.</text>
</comment>
<dbReference type="Pfam" id="PF07303">
    <property type="entry name" value="Occludin_ELL"/>
    <property type="match status" value="1"/>
</dbReference>